<name>A0ABV2HAG3_9HYPH</name>
<dbReference type="EMBL" id="JBEPLJ010000014">
    <property type="protein sequence ID" value="MET3587545.1"/>
    <property type="molecule type" value="Genomic_DNA"/>
</dbReference>
<evidence type="ECO:0000313" key="3">
    <source>
        <dbReference type="Proteomes" id="UP001549031"/>
    </source>
</evidence>
<proteinExistence type="predicted"/>
<accession>A0ABV2HAG3</accession>
<reference evidence="2 3" key="1">
    <citation type="submission" date="2024-06" db="EMBL/GenBank/DDBJ databases">
        <title>Genomic Encyclopedia of Type Strains, Phase IV (KMG-IV): sequencing the most valuable type-strain genomes for metagenomic binning, comparative biology and taxonomic classification.</title>
        <authorList>
            <person name="Goeker M."/>
        </authorList>
    </citation>
    <scope>NUCLEOTIDE SEQUENCE [LARGE SCALE GENOMIC DNA]</scope>
    <source>
        <strain evidence="2 3">DSM 105042</strain>
    </source>
</reference>
<organism evidence="2 3">
    <name type="scientific">Pseudorhizobium tarimense</name>
    <dbReference type="NCBI Taxonomy" id="1079109"/>
    <lineage>
        <taxon>Bacteria</taxon>
        <taxon>Pseudomonadati</taxon>
        <taxon>Pseudomonadota</taxon>
        <taxon>Alphaproteobacteria</taxon>
        <taxon>Hyphomicrobiales</taxon>
        <taxon>Rhizobiaceae</taxon>
        <taxon>Rhizobium/Agrobacterium group</taxon>
        <taxon>Pseudorhizobium</taxon>
    </lineage>
</organism>
<protein>
    <submittedName>
        <fullName evidence="2">Uncharacterized protein</fullName>
    </submittedName>
</protein>
<evidence type="ECO:0000256" key="1">
    <source>
        <dbReference type="SAM" id="MobiDB-lite"/>
    </source>
</evidence>
<dbReference type="Proteomes" id="UP001549031">
    <property type="component" value="Unassembled WGS sequence"/>
</dbReference>
<evidence type="ECO:0000313" key="2">
    <source>
        <dbReference type="EMBL" id="MET3587545.1"/>
    </source>
</evidence>
<dbReference type="RefSeq" id="WP_247245189.1">
    <property type="nucleotide sequence ID" value="NZ_JALJRA010000014.1"/>
</dbReference>
<gene>
    <name evidence="2" type="ORF">ABID21_003670</name>
</gene>
<comment type="caution">
    <text evidence="2">The sequence shown here is derived from an EMBL/GenBank/DDBJ whole genome shotgun (WGS) entry which is preliminary data.</text>
</comment>
<sequence>MSWLGLIPDDPRGDLLSDRATDEQMVQARGFHAGLTGLDRVSGYDAGRASDKLWLESYDAGRKEYETEVPDLLARIHAASSKGELAADGDPFPDQGTMH</sequence>
<keyword evidence="3" id="KW-1185">Reference proteome</keyword>
<feature type="region of interest" description="Disordered" evidence="1">
    <location>
        <begin position="80"/>
        <end position="99"/>
    </location>
</feature>